<evidence type="ECO:0000256" key="2">
    <source>
        <dbReference type="SAM" id="SignalP"/>
    </source>
</evidence>
<dbReference type="InterPro" id="IPR027385">
    <property type="entry name" value="Beta-barrel_OMP"/>
</dbReference>
<dbReference type="AlphaFoldDB" id="A0A0Q9YQG3"/>
<sequence length="199" mass="22283">MKVTNKFSLCLISLLMMFCVSAHANAPYVLGEVGIYGLGENNNLWKNIYDNDTKLNARLAAGYLWDVANNTKAGIETGFNLNQSNKVRYDDLTIKFKRHSFDLLGVLDFYPTQKFDVFAKVGTAYTKNKLSLHYLNLNDSVSHSTFVPKAVIGAGYDFSKDLNVNLSLSHEFKKNSDSVFSVIPSASTFMLGMKYNFVV</sequence>
<dbReference type="InterPro" id="IPR011250">
    <property type="entry name" value="OMP/PagP_B-barrel"/>
</dbReference>
<keyword evidence="1 2" id="KW-0732">Signal</keyword>
<accession>A0A0Q9YQG3</accession>
<feature type="signal peptide" evidence="2">
    <location>
        <begin position="1"/>
        <end position="24"/>
    </location>
</feature>
<dbReference type="Gene3D" id="2.40.160.20">
    <property type="match status" value="1"/>
</dbReference>
<evidence type="ECO:0000259" key="3">
    <source>
        <dbReference type="Pfam" id="PF13505"/>
    </source>
</evidence>
<dbReference type="RefSeq" id="WP_057624077.1">
    <property type="nucleotide sequence ID" value="NZ_LKHV02000001.1"/>
</dbReference>
<feature type="chain" id="PRO_5043129804" evidence="2">
    <location>
        <begin position="25"/>
        <end position="199"/>
    </location>
</feature>
<proteinExistence type="predicted"/>
<evidence type="ECO:0000313" key="6">
    <source>
        <dbReference type="Proteomes" id="UP000051494"/>
    </source>
</evidence>
<reference evidence="5" key="2">
    <citation type="journal article" date="2016" name="Genome Announc.">
        <title>Draft Genome Sequences of Two Novel Amoeba-Resistant Intranuclear Bacteria, 'Candidatus Berkiella cookevillensis' and 'Candidatus Berkiella aquae'.</title>
        <authorList>
            <person name="Mehari Y.T."/>
            <person name="Arivett B.A."/>
            <person name="Farone A.L."/>
            <person name="Gunderson J.H."/>
            <person name="Farone M.B."/>
        </authorList>
    </citation>
    <scope>NUCLEOTIDE SEQUENCE</scope>
    <source>
        <strain evidence="5">CC99</strain>
    </source>
</reference>
<evidence type="ECO:0000313" key="4">
    <source>
        <dbReference type="EMBL" id="KRG18958.1"/>
    </source>
</evidence>
<dbReference type="EMBL" id="LKHV01000004">
    <property type="protein sequence ID" value="KRG18958.1"/>
    <property type="molecule type" value="Genomic_DNA"/>
</dbReference>
<dbReference type="OrthoDB" id="9805832at2"/>
<comment type="caution">
    <text evidence="4">The sequence shown here is derived from an EMBL/GenBank/DDBJ whole genome shotgun (WGS) entry which is preliminary data.</text>
</comment>
<dbReference type="Pfam" id="PF13505">
    <property type="entry name" value="OMP_b-brl"/>
    <property type="match status" value="1"/>
</dbReference>
<gene>
    <name evidence="4" type="ORF">CC99x_00946</name>
    <name evidence="5" type="ORF">CC99x_010375</name>
</gene>
<dbReference type="STRING" id="437022.CC99x_00946"/>
<keyword evidence="6" id="KW-1185">Reference proteome</keyword>
<organism evidence="4">
    <name type="scientific">Candidatus Berkiella cookevillensis</name>
    <dbReference type="NCBI Taxonomy" id="437022"/>
    <lineage>
        <taxon>Bacteria</taxon>
        <taxon>Pseudomonadati</taxon>
        <taxon>Pseudomonadota</taxon>
        <taxon>Gammaproteobacteria</taxon>
        <taxon>Candidatus Berkiellales</taxon>
        <taxon>Candidatus Berkiellaceae</taxon>
        <taxon>Candidatus Berkiella</taxon>
    </lineage>
</organism>
<reference evidence="4" key="1">
    <citation type="submission" date="2015-09" db="EMBL/GenBank/DDBJ databases">
        <title>Draft Genome Sequences of Two Novel Amoeba-resistant Intranuclear Bacteria, Candidatus Berkiella cookevillensis and Candidatus Berkiella aquae.</title>
        <authorList>
            <person name="Mehari Y.T."/>
            <person name="Arivett B.A."/>
            <person name="Farone A.L."/>
            <person name="Gunderson J.H."/>
            <person name="Farone M.B."/>
        </authorList>
    </citation>
    <scope>NUCLEOTIDE SEQUENCE [LARGE SCALE GENOMIC DNA]</scope>
    <source>
        <strain evidence="4">CC99</strain>
    </source>
</reference>
<dbReference type="EMBL" id="LKHV02000001">
    <property type="protein sequence ID" value="MCS5709310.1"/>
    <property type="molecule type" value="Genomic_DNA"/>
</dbReference>
<evidence type="ECO:0000313" key="5">
    <source>
        <dbReference type="EMBL" id="MCS5709310.1"/>
    </source>
</evidence>
<evidence type="ECO:0000256" key="1">
    <source>
        <dbReference type="ARBA" id="ARBA00022729"/>
    </source>
</evidence>
<protein>
    <submittedName>
        <fullName evidence="5">Porin family protein</fullName>
    </submittedName>
</protein>
<reference evidence="5" key="3">
    <citation type="submission" date="2021-06" db="EMBL/GenBank/DDBJ databases">
        <title>Genomic Description and Analysis of Intracellular Bacteria, Candidatus Berkiella cookevillensis and Candidatus Berkiella aquae.</title>
        <authorList>
            <person name="Kidane D.T."/>
            <person name="Mehari Y.T."/>
            <person name="Rice F.C."/>
            <person name="Arivett B.A."/>
            <person name="Farone A.L."/>
            <person name="Berk S.G."/>
            <person name="Farone M.B."/>
        </authorList>
    </citation>
    <scope>NUCLEOTIDE SEQUENCE</scope>
    <source>
        <strain evidence="5">CC99</strain>
    </source>
</reference>
<dbReference type="Proteomes" id="UP000051494">
    <property type="component" value="Unassembled WGS sequence"/>
</dbReference>
<dbReference type="SUPFAM" id="SSF56925">
    <property type="entry name" value="OMPA-like"/>
    <property type="match status" value="1"/>
</dbReference>
<name>A0A0Q9YQG3_9GAMM</name>
<feature type="domain" description="Outer membrane protein beta-barrel" evidence="3">
    <location>
        <begin position="12"/>
        <end position="197"/>
    </location>
</feature>